<dbReference type="OrthoDB" id="520325at2759"/>
<dbReference type="KEGG" id="cvr:CHLNCDRAFT_57529"/>
<dbReference type="Proteomes" id="UP000008141">
    <property type="component" value="Unassembled WGS sequence"/>
</dbReference>
<feature type="compositionally biased region" description="Polar residues" evidence="2">
    <location>
        <begin position="1"/>
        <end position="10"/>
    </location>
</feature>
<evidence type="ECO:0000313" key="4">
    <source>
        <dbReference type="Proteomes" id="UP000008141"/>
    </source>
</evidence>
<feature type="coiled-coil region" evidence="1">
    <location>
        <begin position="428"/>
        <end position="469"/>
    </location>
</feature>
<feature type="coiled-coil region" evidence="1">
    <location>
        <begin position="124"/>
        <end position="158"/>
    </location>
</feature>
<dbReference type="AlphaFoldDB" id="E1ZBE4"/>
<dbReference type="RefSeq" id="XP_005848734.1">
    <property type="nucleotide sequence ID" value="XM_005848672.1"/>
</dbReference>
<dbReference type="GeneID" id="17356000"/>
<evidence type="ECO:0000256" key="1">
    <source>
        <dbReference type="SAM" id="Coils"/>
    </source>
</evidence>
<feature type="region of interest" description="Disordered" evidence="2">
    <location>
        <begin position="1"/>
        <end position="56"/>
    </location>
</feature>
<dbReference type="OMA" id="MVNELCA"/>
<feature type="coiled-coil region" evidence="1">
    <location>
        <begin position="498"/>
        <end position="525"/>
    </location>
</feature>
<keyword evidence="4" id="KW-1185">Reference proteome</keyword>
<protein>
    <submittedName>
        <fullName evidence="3">Expressed protein</fullName>
    </submittedName>
</protein>
<evidence type="ECO:0000313" key="3">
    <source>
        <dbReference type="EMBL" id="EFN56632.1"/>
    </source>
</evidence>
<feature type="coiled-coil region" evidence="1">
    <location>
        <begin position="303"/>
        <end position="393"/>
    </location>
</feature>
<dbReference type="EMBL" id="GL433841">
    <property type="protein sequence ID" value="EFN56632.1"/>
    <property type="molecule type" value="Genomic_DNA"/>
</dbReference>
<feature type="coiled-coil region" evidence="1">
    <location>
        <begin position="555"/>
        <end position="582"/>
    </location>
</feature>
<dbReference type="InParanoid" id="E1ZBE4"/>
<accession>E1ZBE4</accession>
<feature type="compositionally biased region" description="Polar residues" evidence="2">
    <location>
        <begin position="44"/>
        <end position="56"/>
    </location>
</feature>
<keyword evidence="1" id="KW-0175">Coiled coil</keyword>
<proteinExistence type="predicted"/>
<feature type="coiled-coil region" evidence="1">
    <location>
        <begin position="188"/>
        <end position="264"/>
    </location>
</feature>
<organism evidence="4">
    <name type="scientific">Chlorella variabilis</name>
    <name type="common">Green alga</name>
    <dbReference type="NCBI Taxonomy" id="554065"/>
    <lineage>
        <taxon>Eukaryota</taxon>
        <taxon>Viridiplantae</taxon>
        <taxon>Chlorophyta</taxon>
        <taxon>core chlorophytes</taxon>
        <taxon>Trebouxiophyceae</taxon>
        <taxon>Chlorellales</taxon>
        <taxon>Chlorellaceae</taxon>
        <taxon>Chlorella clade</taxon>
        <taxon>Chlorella</taxon>
    </lineage>
</organism>
<sequence>MQRSALQMTQPAAAPLSGAAVRQAPRLQSRRLPGRPGVARAASSADSQETGEPNGGLNTTFSALAAAGVAAMAAGVVQTGVVPAALPPQVLSTAAQVAQASVQNAVPLLGGTAVATSAAAVATTASAKRERGQQRVRLEQLKKEVAALQDLQQQELALLQLQMNAKAQEFMSAFQVLQDDLSREAEGRLEVESQLVAAQQKAASLEARVDAEVRERQRLQQAANRMESEAALNRREYLQLEDQAAALQAQLQAAHREVADAHALLEATNSRSEVLEQAWNEALQASKDAQLAAADSRSLELALARAQEDAAYLNTQLEQSQHEAAEASAALAAARGRTAMLEKAYAQANEEASQLRSDKRSLESALTQAQQEARALAAQLEEAQALGTQLEEAQRGTADAYALLDSLRSRTAMLEKSYAASMMEAQDAAQLRKQQRKLEAALSRAQEEASALSAELNAAQKDAAAAKALLSMSHGRNALVEKAWKTAQEDAMSLRGQQRRMQAALSAAQKEARALAAELERARAVGQLEAAYGSSAEHSELGTLRSRTSMLEKAYASATEEAKAEQARRVEAERQLEWSKREVQHLTWELEGAQASIATSAAGVETIVAQLPEVVGRWQDGTPRELAHLRNF</sequence>
<gene>
    <name evidence="3" type="ORF">CHLNCDRAFT_57529</name>
</gene>
<reference evidence="3 4" key="1">
    <citation type="journal article" date="2010" name="Plant Cell">
        <title>The Chlorella variabilis NC64A genome reveals adaptation to photosymbiosis, coevolution with viruses, and cryptic sex.</title>
        <authorList>
            <person name="Blanc G."/>
            <person name="Duncan G."/>
            <person name="Agarkova I."/>
            <person name="Borodovsky M."/>
            <person name="Gurnon J."/>
            <person name="Kuo A."/>
            <person name="Lindquist E."/>
            <person name="Lucas S."/>
            <person name="Pangilinan J."/>
            <person name="Polle J."/>
            <person name="Salamov A."/>
            <person name="Terry A."/>
            <person name="Yamada T."/>
            <person name="Dunigan D.D."/>
            <person name="Grigoriev I.V."/>
            <person name="Claverie J.M."/>
            <person name="Van Etten J.L."/>
        </authorList>
    </citation>
    <scope>NUCLEOTIDE SEQUENCE [LARGE SCALE GENOMIC DNA]</scope>
    <source>
        <strain evidence="3 4">NC64A</strain>
    </source>
</reference>
<evidence type="ECO:0000256" key="2">
    <source>
        <dbReference type="SAM" id="MobiDB-lite"/>
    </source>
</evidence>
<name>E1ZBE4_CHLVA</name>